<dbReference type="InterPro" id="IPR006070">
    <property type="entry name" value="Sua5-like_dom"/>
</dbReference>
<sequence length="360" mass="39551">QIISISDPHALKLACDTLSAGQLVIYPTETCYGLAVDCHIPQAVSHLLEYKGDRHRQISIAVDSLSMAKKYVSLNAIAHNLYEHFLPGPITVISESLHSLDSRLESVDGTLGVRFPAHPFAQSLIGTYGKPITATSANTSGKKEPYSLADWHKYTTVGKQAMVSLFLDAGHLIDRPTSTVVDTTLNDPQVLRQGTLIIPDLSPTITTHSSTETQDVAAKITKQYLALTRRFPLILALQGDLGVGKTQFVKGVASALGISLNVNSPTYTLMKEYPYTTTKYSGILYHLDTWRLADPTELESTLHLSKLLVPSSIVAIEWAGKAQALLHSYQNDIPILVINIKEINEQERLITYAFSTPEWD</sequence>
<proteinExistence type="inferred from homology"/>
<reference evidence="14" key="1">
    <citation type="submission" date="2017-09" db="EMBL/GenBank/DDBJ databases">
        <title>Depth-based differentiation of microbial function through sediment-hosted aquifers and enrichment of novel symbionts in the deep terrestrial subsurface.</title>
        <authorList>
            <person name="Probst A.J."/>
            <person name="Ladd B."/>
            <person name="Jarett J.K."/>
            <person name="Geller-Mcgrath D.E."/>
            <person name="Sieber C.M.K."/>
            <person name="Emerson J.B."/>
            <person name="Anantharaman K."/>
            <person name="Thomas B.C."/>
            <person name="Malmstrom R."/>
            <person name="Stieglmeier M."/>
            <person name="Klingl A."/>
            <person name="Woyke T."/>
            <person name="Ryan C.M."/>
            <person name="Banfield J.F."/>
        </authorList>
    </citation>
    <scope>NUCLEOTIDE SEQUENCE [LARGE SCALE GENOMIC DNA]</scope>
</reference>
<keyword evidence="8" id="KW-0547">Nucleotide-binding</keyword>
<evidence type="ECO:0000256" key="4">
    <source>
        <dbReference type="ARBA" id="ARBA00022490"/>
    </source>
</evidence>
<dbReference type="InterPro" id="IPR003442">
    <property type="entry name" value="T6A_TsaE"/>
</dbReference>
<dbReference type="SUPFAM" id="SSF52540">
    <property type="entry name" value="P-loop containing nucleoside triphosphate hydrolases"/>
    <property type="match status" value="1"/>
</dbReference>
<keyword evidence="4" id="KW-0963">Cytoplasm</keyword>
<dbReference type="Gene3D" id="3.40.50.300">
    <property type="entry name" value="P-loop containing nucleotide triphosphate hydrolases"/>
    <property type="match status" value="1"/>
</dbReference>
<feature type="domain" description="YrdC-like" evidence="12">
    <location>
        <begin position="8"/>
        <end position="196"/>
    </location>
</feature>
<evidence type="ECO:0000256" key="5">
    <source>
        <dbReference type="ARBA" id="ARBA00022679"/>
    </source>
</evidence>
<feature type="non-terminal residue" evidence="13">
    <location>
        <position position="1"/>
    </location>
</feature>
<dbReference type="GO" id="GO:0002949">
    <property type="term" value="P:tRNA threonylcarbamoyladenosine modification"/>
    <property type="evidence" value="ECO:0007669"/>
    <property type="project" value="InterPro"/>
</dbReference>
<dbReference type="Gene3D" id="3.90.870.10">
    <property type="entry name" value="DHBP synthase"/>
    <property type="match status" value="1"/>
</dbReference>
<dbReference type="GO" id="GO:0006450">
    <property type="term" value="P:regulation of translational fidelity"/>
    <property type="evidence" value="ECO:0007669"/>
    <property type="project" value="TreeGrafter"/>
</dbReference>
<comment type="similarity">
    <text evidence="2">Belongs to the SUA5 family.</text>
</comment>
<dbReference type="PANTHER" id="PTHR17490:SF16">
    <property type="entry name" value="THREONYLCARBAMOYL-AMP SYNTHASE"/>
    <property type="match status" value="1"/>
</dbReference>
<dbReference type="NCBIfam" id="TIGR00057">
    <property type="entry name" value="L-threonylcarbamoyladenylate synthase"/>
    <property type="match status" value="1"/>
</dbReference>
<dbReference type="GO" id="GO:0003725">
    <property type="term" value="F:double-stranded RNA binding"/>
    <property type="evidence" value="ECO:0007669"/>
    <property type="project" value="InterPro"/>
</dbReference>
<protein>
    <recommendedName>
        <fullName evidence="10">L-threonylcarbamoyladenylate synthase</fullName>
        <ecNumber evidence="3">2.7.7.87</ecNumber>
    </recommendedName>
    <alternativeName>
        <fullName evidence="10">L-threonylcarbamoyladenylate synthase</fullName>
    </alternativeName>
</protein>
<dbReference type="GO" id="GO:0005737">
    <property type="term" value="C:cytoplasm"/>
    <property type="evidence" value="ECO:0007669"/>
    <property type="project" value="UniProtKB-SubCell"/>
</dbReference>
<dbReference type="Pfam" id="PF02367">
    <property type="entry name" value="TsaE"/>
    <property type="match status" value="1"/>
</dbReference>
<dbReference type="EC" id="2.7.7.87" evidence="3"/>
<organism evidence="13 14">
    <name type="scientific">Candidatus Collierbacteria bacterium CG09_land_8_20_14_0_10_46_12</name>
    <dbReference type="NCBI Taxonomy" id="1974533"/>
    <lineage>
        <taxon>Bacteria</taxon>
        <taxon>Candidatus Collieribacteriota</taxon>
    </lineage>
</organism>
<comment type="catalytic activity">
    <reaction evidence="11">
        <text>L-threonine + hydrogencarbonate + ATP = L-threonylcarbamoyladenylate + diphosphate + H2O</text>
        <dbReference type="Rhea" id="RHEA:36407"/>
        <dbReference type="ChEBI" id="CHEBI:15377"/>
        <dbReference type="ChEBI" id="CHEBI:17544"/>
        <dbReference type="ChEBI" id="CHEBI:30616"/>
        <dbReference type="ChEBI" id="CHEBI:33019"/>
        <dbReference type="ChEBI" id="CHEBI:57926"/>
        <dbReference type="ChEBI" id="CHEBI:73682"/>
        <dbReference type="EC" id="2.7.7.87"/>
    </reaction>
</comment>
<keyword evidence="6" id="KW-0819">tRNA processing</keyword>
<evidence type="ECO:0000313" key="13">
    <source>
        <dbReference type="EMBL" id="PIS18186.1"/>
    </source>
</evidence>
<evidence type="ECO:0000256" key="6">
    <source>
        <dbReference type="ARBA" id="ARBA00022694"/>
    </source>
</evidence>
<evidence type="ECO:0000256" key="2">
    <source>
        <dbReference type="ARBA" id="ARBA00007663"/>
    </source>
</evidence>
<dbReference type="GO" id="GO:0005524">
    <property type="term" value="F:ATP binding"/>
    <property type="evidence" value="ECO:0007669"/>
    <property type="project" value="UniProtKB-KW"/>
</dbReference>
<dbReference type="Proteomes" id="UP000229574">
    <property type="component" value="Unassembled WGS sequence"/>
</dbReference>
<dbReference type="SUPFAM" id="SSF55821">
    <property type="entry name" value="YrdC/RibB"/>
    <property type="match status" value="1"/>
</dbReference>
<evidence type="ECO:0000256" key="9">
    <source>
        <dbReference type="ARBA" id="ARBA00022840"/>
    </source>
</evidence>
<dbReference type="InterPro" id="IPR027417">
    <property type="entry name" value="P-loop_NTPase"/>
</dbReference>
<keyword evidence="5" id="KW-0808">Transferase</keyword>
<evidence type="ECO:0000256" key="10">
    <source>
        <dbReference type="ARBA" id="ARBA00029774"/>
    </source>
</evidence>
<dbReference type="PANTHER" id="PTHR17490">
    <property type="entry name" value="SUA5"/>
    <property type="match status" value="1"/>
</dbReference>
<keyword evidence="7" id="KW-0548">Nucleotidyltransferase</keyword>
<dbReference type="GO" id="GO:0000049">
    <property type="term" value="F:tRNA binding"/>
    <property type="evidence" value="ECO:0007669"/>
    <property type="project" value="TreeGrafter"/>
</dbReference>
<gene>
    <name evidence="13" type="ORF">COT54_00650</name>
</gene>
<evidence type="ECO:0000256" key="7">
    <source>
        <dbReference type="ARBA" id="ARBA00022695"/>
    </source>
</evidence>
<evidence type="ECO:0000256" key="8">
    <source>
        <dbReference type="ARBA" id="ARBA00022741"/>
    </source>
</evidence>
<evidence type="ECO:0000256" key="3">
    <source>
        <dbReference type="ARBA" id="ARBA00012584"/>
    </source>
</evidence>
<dbReference type="InterPro" id="IPR050156">
    <property type="entry name" value="TC-AMP_synthase_SUA5"/>
</dbReference>
<name>A0A2H0WZV0_9BACT</name>
<dbReference type="PROSITE" id="PS51163">
    <property type="entry name" value="YRDC"/>
    <property type="match status" value="1"/>
</dbReference>
<dbReference type="NCBIfam" id="TIGR00150">
    <property type="entry name" value="T6A_YjeE"/>
    <property type="match status" value="1"/>
</dbReference>
<comment type="subcellular location">
    <subcellularLocation>
        <location evidence="1">Cytoplasm</location>
    </subcellularLocation>
</comment>
<comment type="caution">
    <text evidence="13">The sequence shown here is derived from an EMBL/GenBank/DDBJ whole genome shotgun (WGS) entry which is preliminary data.</text>
</comment>
<evidence type="ECO:0000313" key="14">
    <source>
        <dbReference type="Proteomes" id="UP000229574"/>
    </source>
</evidence>
<dbReference type="InterPro" id="IPR017945">
    <property type="entry name" value="DHBP_synth_RibB-like_a/b_dom"/>
</dbReference>
<dbReference type="AlphaFoldDB" id="A0A2H0WZV0"/>
<evidence type="ECO:0000256" key="1">
    <source>
        <dbReference type="ARBA" id="ARBA00004496"/>
    </source>
</evidence>
<keyword evidence="9" id="KW-0067">ATP-binding</keyword>
<dbReference type="Pfam" id="PF01300">
    <property type="entry name" value="Sua5_yciO_yrdC"/>
    <property type="match status" value="1"/>
</dbReference>
<accession>A0A2H0WZV0</accession>
<evidence type="ECO:0000256" key="11">
    <source>
        <dbReference type="ARBA" id="ARBA00048366"/>
    </source>
</evidence>
<dbReference type="EMBL" id="PEYY01000026">
    <property type="protein sequence ID" value="PIS18186.1"/>
    <property type="molecule type" value="Genomic_DNA"/>
</dbReference>
<dbReference type="GO" id="GO:0061710">
    <property type="term" value="F:L-threonylcarbamoyladenylate synthase"/>
    <property type="evidence" value="ECO:0007669"/>
    <property type="project" value="UniProtKB-EC"/>
</dbReference>
<evidence type="ECO:0000259" key="12">
    <source>
        <dbReference type="PROSITE" id="PS51163"/>
    </source>
</evidence>